<protein>
    <submittedName>
        <fullName evidence="1">Glycosyltransferase</fullName>
    </submittedName>
</protein>
<keyword evidence="2" id="KW-1185">Reference proteome</keyword>
<proteinExistence type="predicted"/>
<gene>
    <name evidence="1" type="ORF">LOK49_LG13G02386</name>
</gene>
<organism evidence="1 2">
    <name type="scientific">Camellia lanceoleosa</name>
    <dbReference type="NCBI Taxonomy" id="1840588"/>
    <lineage>
        <taxon>Eukaryota</taxon>
        <taxon>Viridiplantae</taxon>
        <taxon>Streptophyta</taxon>
        <taxon>Embryophyta</taxon>
        <taxon>Tracheophyta</taxon>
        <taxon>Spermatophyta</taxon>
        <taxon>Magnoliopsida</taxon>
        <taxon>eudicotyledons</taxon>
        <taxon>Gunneridae</taxon>
        <taxon>Pentapetalae</taxon>
        <taxon>asterids</taxon>
        <taxon>Ericales</taxon>
        <taxon>Theaceae</taxon>
        <taxon>Camellia</taxon>
    </lineage>
</organism>
<evidence type="ECO:0000313" key="2">
    <source>
        <dbReference type="Proteomes" id="UP001060215"/>
    </source>
</evidence>
<comment type="caution">
    <text evidence="1">The sequence shown here is derived from an EMBL/GenBank/DDBJ whole genome shotgun (WGS) entry which is preliminary data.</text>
</comment>
<accession>A0ACC0FMS3</accession>
<dbReference type="Proteomes" id="UP001060215">
    <property type="component" value="Chromosome 14"/>
</dbReference>
<dbReference type="EMBL" id="CM045771">
    <property type="protein sequence ID" value="KAI7988731.1"/>
    <property type="molecule type" value="Genomic_DNA"/>
</dbReference>
<evidence type="ECO:0000313" key="1">
    <source>
        <dbReference type="EMBL" id="KAI7988731.1"/>
    </source>
</evidence>
<name>A0ACC0FMS3_9ERIC</name>
<sequence>MGHELRYLCPVEARRLVWLIGMMFAVVLIVQHFEFPYNSVLVSIYSFRKPLVLGNGTFSTGNSSANPKIFGNMKSFNGSNSTETDTFLSVVNMTKNDSIELSHNSTVDIAITDNSSLGIATPATPSIALPPIISLPNSDTQTNVDTNSQSPMMSVYPNTSSVEKDIGNTLPRDEKSGELQIDKSSSKTIVPAVNETSERPTTTVVSISEMNDLLLQSRASSLSMKPRWSSAVDQDLLNAKLQIENEPVIENDTALYAPLYRNVSMFKKSYELMEQMLKVYIYKEGERPIFHEPVLKGVYGAEGWFMKQLQASQQFVTTNPTKAHLFYLPFSSRMLEVTLYEPNSDSYENLVQYLKNYLDVIVARYNFWNRTDGADHFLVACHDWAPYETKQHMAHCIRALCNANIKEGFKFGKDVSLPASDVRSSQNPLKELGGHPPPQRQILAFFAGRMHGYLRPILLQYWNKDPDMKIVGRMRRVKGQMNYVQYMKSSKYCICPKGYEVSSPRVVESIFYECVPVIISDNFVPPLFEILNWESFAVFVPEKEIPNLKNILLSIPEKRYLEMHQSVKKVQQHFLWHTRPVKYDIFHMILHSIWHNRVFRIRPR</sequence>
<reference evidence="1 2" key="1">
    <citation type="journal article" date="2022" name="Plant J.">
        <title>Chromosome-level genome of Camellia lanceoleosa provides a valuable resource for understanding genome evolution and self-incompatibility.</title>
        <authorList>
            <person name="Gong W."/>
            <person name="Xiao S."/>
            <person name="Wang L."/>
            <person name="Liao Z."/>
            <person name="Chang Y."/>
            <person name="Mo W."/>
            <person name="Hu G."/>
            <person name="Li W."/>
            <person name="Zhao G."/>
            <person name="Zhu H."/>
            <person name="Hu X."/>
            <person name="Ji K."/>
            <person name="Xiang X."/>
            <person name="Song Q."/>
            <person name="Yuan D."/>
            <person name="Jin S."/>
            <person name="Zhang L."/>
        </authorList>
    </citation>
    <scope>NUCLEOTIDE SEQUENCE [LARGE SCALE GENOMIC DNA]</scope>
    <source>
        <strain evidence="1">SQ_2022a</strain>
    </source>
</reference>